<dbReference type="EMBL" id="CP097332">
    <property type="protein sequence ID" value="UQX88594.1"/>
    <property type="molecule type" value="Genomic_DNA"/>
</dbReference>
<name>A0ABY4QYE2_9ACTN</name>
<keyword evidence="2" id="KW-1185">Reference proteome</keyword>
<gene>
    <name evidence="1" type="ORF">M6D93_01005</name>
</gene>
<dbReference type="RefSeq" id="WP_249772247.1">
    <property type="nucleotide sequence ID" value="NZ_CP097332.1"/>
</dbReference>
<sequence length="211" mass="22977">MTDSQTYSLQVADWRRRTHALYAGVRATAAADGPAAAHAEWVTGRTELFERHPASPRTGAQRLIHADYDPAWRFQLPVLEADEQRLDVPTGSDGVVPFDRIGRVHLPVGESDGLDVWWLGSYGGGVFIPFRDATAGSTTYGAGRYLIDTVKGADLGRSADGAEWVLDFNFAYHPSCVYDYRWACPLAPAGNRVSAAIEVGELLPEGYGHQG</sequence>
<organism evidence="1 2">
    <name type="scientific">Jatrophihabitans telluris</name>
    <dbReference type="NCBI Taxonomy" id="2038343"/>
    <lineage>
        <taxon>Bacteria</taxon>
        <taxon>Bacillati</taxon>
        <taxon>Actinomycetota</taxon>
        <taxon>Actinomycetes</taxon>
        <taxon>Jatrophihabitantales</taxon>
        <taxon>Jatrophihabitantaceae</taxon>
        <taxon>Jatrophihabitans</taxon>
    </lineage>
</organism>
<reference evidence="1" key="1">
    <citation type="journal article" date="2018" name="Int. J. Syst. Evol. Microbiol.">
        <title>Jatrophihabitans telluris sp. nov., isolated from sediment soil of lava forest wetlands and the emended description of the genus Jatrophihabitans.</title>
        <authorList>
            <person name="Lee K.C."/>
            <person name="Suh M.K."/>
            <person name="Eom M.K."/>
            <person name="Kim K.K."/>
            <person name="Kim J.S."/>
            <person name="Kim D.S."/>
            <person name="Ko S.H."/>
            <person name="Shin Y.K."/>
            <person name="Lee J.S."/>
        </authorList>
    </citation>
    <scope>NUCLEOTIDE SEQUENCE</scope>
    <source>
        <strain evidence="1">N237</strain>
    </source>
</reference>
<evidence type="ECO:0000313" key="1">
    <source>
        <dbReference type="EMBL" id="UQX88594.1"/>
    </source>
</evidence>
<dbReference type="Proteomes" id="UP001056336">
    <property type="component" value="Chromosome"/>
</dbReference>
<evidence type="ECO:0000313" key="2">
    <source>
        <dbReference type="Proteomes" id="UP001056336"/>
    </source>
</evidence>
<proteinExistence type="predicted"/>
<accession>A0ABY4QYE2</accession>
<dbReference type="InterPro" id="IPR012467">
    <property type="entry name" value="DUF1684"/>
</dbReference>
<reference evidence="1" key="2">
    <citation type="submission" date="2022-05" db="EMBL/GenBank/DDBJ databases">
        <authorList>
            <person name="Kim J.-S."/>
            <person name="Lee K."/>
            <person name="Suh M."/>
            <person name="Eom M."/>
            <person name="Kim J.-S."/>
            <person name="Kim D.-S."/>
            <person name="Ko S.-H."/>
            <person name="Shin Y."/>
            <person name="Lee J.-S."/>
        </authorList>
    </citation>
    <scope>NUCLEOTIDE SEQUENCE</scope>
    <source>
        <strain evidence="1">N237</strain>
    </source>
</reference>
<protein>
    <submittedName>
        <fullName evidence="1">DUF1684 domain-containing protein</fullName>
    </submittedName>
</protein>
<dbReference type="Pfam" id="PF07920">
    <property type="entry name" value="DUF1684"/>
    <property type="match status" value="1"/>
</dbReference>
<dbReference type="PANTHER" id="PTHR41913:SF1">
    <property type="entry name" value="DUF1684 DOMAIN-CONTAINING PROTEIN"/>
    <property type="match status" value="1"/>
</dbReference>
<dbReference type="PANTHER" id="PTHR41913">
    <property type="entry name" value="DUF1684 DOMAIN-CONTAINING PROTEIN"/>
    <property type="match status" value="1"/>
</dbReference>